<proteinExistence type="predicted"/>
<name>A0ABT0XQ56_9BACI</name>
<reference evidence="1" key="1">
    <citation type="submission" date="2022-06" db="EMBL/GenBank/DDBJ databases">
        <title>Alkalicoccobacillus porphyridii sp. nov., isolated from a marine red alga, Porphyridium purpureum and reclassification of Shouchella plakortidis and Shouchella gibsonii as Alkalicoccobacillus plakortidis comb. nov. and Alkalicoccobacillus gibsonii comb. nov.</title>
        <authorList>
            <person name="Kim K.H."/>
            <person name="Lee J.K."/>
            <person name="Han D.M."/>
            <person name="Baek J.H."/>
            <person name="Jeon C.O."/>
        </authorList>
    </citation>
    <scope>NUCLEOTIDE SEQUENCE</scope>
    <source>
        <strain evidence="1">DSM 19153</strain>
    </source>
</reference>
<evidence type="ECO:0000313" key="2">
    <source>
        <dbReference type="Proteomes" id="UP001203665"/>
    </source>
</evidence>
<keyword evidence="2" id="KW-1185">Reference proteome</keyword>
<comment type="caution">
    <text evidence="1">The sequence shown here is derived from an EMBL/GenBank/DDBJ whole genome shotgun (WGS) entry which is preliminary data.</text>
</comment>
<dbReference type="RefSeq" id="WP_251611161.1">
    <property type="nucleotide sequence ID" value="NZ_JAMQJY010000004.1"/>
</dbReference>
<dbReference type="Proteomes" id="UP001203665">
    <property type="component" value="Unassembled WGS sequence"/>
</dbReference>
<gene>
    <name evidence="1" type="ORF">NDM98_19430</name>
</gene>
<accession>A0ABT0XQ56</accession>
<evidence type="ECO:0000313" key="1">
    <source>
        <dbReference type="EMBL" id="MCM2677397.1"/>
    </source>
</evidence>
<sequence length="216" mass="24310">MKSIVSINKGQLLLTSFVLIIASLFYNTSFADALTNEEEEFETETPEVQFVPEIIDQYEDEDGNLITEYSELPDEYTTDANGNLITEDTMSIFNACAKTYSFKDKSNTRIKTDKFIANHPDFKKWDKVDGYWFSNKSKSYSVGLSGYGASVSVSVSGPGSGTFIKATSSKWSRPGIYGNVNKIVQEVTVRNPCGPNDKYDRTVYRTNNTYNKTVYK</sequence>
<dbReference type="EMBL" id="JAMQJY010000004">
    <property type="protein sequence ID" value="MCM2677397.1"/>
    <property type="molecule type" value="Genomic_DNA"/>
</dbReference>
<protein>
    <submittedName>
        <fullName evidence="1">Uncharacterized protein</fullName>
    </submittedName>
</protein>
<organism evidence="1 2">
    <name type="scientific">Alkalicoccobacillus plakortidis</name>
    <dbReference type="NCBI Taxonomy" id="444060"/>
    <lineage>
        <taxon>Bacteria</taxon>
        <taxon>Bacillati</taxon>
        <taxon>Bacillota</taxon>
        <taxon>Bacilli</taxon>
        <taxon>Bacillales</taxon>
        <taxon>Bacillaceae</taxon>
        <taxon>Alkalicoccobacillus</taxon>
    </lineage>
</organism>